<sequence>MPSFYTSRFYCFVLWMILSASFYAQPNLPTSSWQEDLRFLQETVHQDYPFLFKKTTAEAFDDEVEKLYAAIPRLQEHEIIVGLARLVSSFEYGHTSLRLGGESTNFHQLPVNFYHFNDGVYVEGVRKDDLEALGAKVLKVEGVPIGDVLSAIEPVIPAENKQYAKGFGMRYLNYPEVLHAQGLTEELKKDIVFTLEKDGKVFDKSFRAERGLSVPRHYDFIQEEGEWRSSRQQGTAPLYLQELDKHYYFKYLPEEKTVYVRYSQVVPDPSEAIDVFYQRVFDFIEENEVDRLVLDVRLNGGGNNYNNKAVVTGIIRTEKINQIGKFFVIIGRRTFSAAQNLINELDNYTNAIFVGEPSGENINFYGDNRPLTLPNSQLEARLSWAWWQDKPQWENAEWMAPHVAVDMSFAEYRDNQDPVLEKALQFNAENFILNPMDYMTELFQAGKMELLQSETQRLVADPNYRFFDFEGKMNNAGQMLLGQNQLQPALFIFQFCTQLFPESAVSYDNLAAALLVAGDKAKATELSKMALQLDPQGPIGQKAQARLKKIAND</sequence>
<evidence type="ECO:0000256" key="1">
    <source>
        <dbReference type="PROSITE-ProRule" id="PRU00339"/>
    </source>
</evidence>
<keyword evidence="2" id="KW-0732">Signal</keyword>
<feature type="repeat" description="TPR" evidence="1">
    <location>
        <begin position="504"/>
        <end position="537"/>
    </location>
</feature>
<name>A0A1H9DVZ1_9BACT</name>
<dbReference type="EMBL" id="FOFB01000006">
    <property type="protein sequence ID" value="SEQ17670.1"/>
    <property type="molecule type" value="Genomic_DNA"/>
</dbReference>
<reference evidence="4" key="1">
    <citation type="submission" date="2016-10" db="EMBL/GenBank/DDBJ databases">
        <authorList>
            <person name="Varghese N."/>
            <person name="Submissions S."/>
        </authorList>
    </citation>
    <scope>NUCLEOTIDE SEQUENCE [LARGE SCALE GENOMIC DNA]</scope>
    <source>
        <strain evidence="4">DSM 24740</strain>
    </source>
</reference>
<dbReference type="STRING" id="478744.SAMN05444359_106154"/>
<feature type="chain" id="PRO_5011617282" description="Peptidase family S41" evidence="2">
    <location>
        <begin position="25"/>
        <end position="553"/>
    </location>
</feature>
<dbReference type="OrthoDB" id="5480566at2"/>
<proteinExistence type="predicted"/>
<feature type="signal peptide" evidence="2">
    <location>
        <begin position="1"/>
        <end position="24"/>
    </location>
</feature>
<dbReference type="AlphaFoldDB" id="A0A1H9DVZ1"/>
<dbReference type="PROSITE" id="PS50005">
    <property type="entry name" value="TPR"/>
    <property type="match status" value="1"/>
</dbReference>
<dbReference type="Gene3D" id="1.25.40.10">
    <property type="entry name" value="Tetratricopeptide repeat domain"/>
    <property type="match status" value="1"/>
</dbReference>
<accession>A0A1H9DVZ1</accession>
<evidence type="ECO:0000256" key="2">
    <source>
        <dbReference type="SAM" id="SignalP"/>
    </source>
</evidence>
<gene>
    <name evidence="3" type="ORF">SAMN05444359_106154</name>
</gene>
<dbReference type="InterPro" id="IPR029045">
    <property type="entry name" value="ClpP/crotonase-like_dom_sf"/>
</dbReference>
<dbReference type="SUPFAM" id="SSF52096">
    <property type="entry name" value="ClpP/crotonase"/>
    <property type="match status" value="1"/>
</dbReference>
<protein>
    <recommendedName>
        <fullName evidence="5">Peptidase family S41</fullName>
    </recommendedName>
</protein>
<dbReference type="InterPro" id="IPR011990">
    <property type="entry name" value="TPR-like_helical_dom_sf"/>
</dbReference>
<dbReference type="InterPro" id="IPR019734">
    <property type="entry name" value="TPR_rpt"/>
</dbReference>
<evidence type="ECO:0008006" key="5">
    <source>
        <dbReference type="Google" id="ProtNLM"/>
    </source>
</evidence>
<evidence type="ECO:0000313" key="4">
    <source>
        <dbReference type="Proteomes" id="UP000199021"/>
    </source>
</evidence>
<keyword evidence="1" id="KW-0802">TPR repeat</keyword>
<evidence type="ECO:0000313" key="3">
    <source>
        <dbReference type="EMBL" id="SEQ17670.1"/>
    </source>
</evidence>
<dbReference type="Gene3D" id="3.90.226.10">
    <property type="entry name" value="2-enoyl-CoA Hydratase, Chain A, domain 1"/>
    <property type="match status" value="1"/>
</dbReference>
<keyword evidence="4" id="KW-1185">Reference proteome</keyword>
<dbReference type="Proteomes" id="UP000199021">
    <property type="component" value="Unassembled WGS sequence"/>
</dbReference>
<dbReference type="SUPFAM" id="SSF48452">
    <property type="entry name" value="TPR-like"/>
    <property type="match status" value="1"/>
</dbReference>
<dbReference type="InParanoid" id="A0A1H9DVZ1"/>
<organism evidence="3 4">
    <name type="scientific">Neolewinella agarilytica</name>
    <dbReference type="NCBI Taxonomy" id="478744"/>
    <lineage>
        <taxon>Bacteria</taxon>
        <taxon>Pseudomonadati</taxon>
        <taxon>Bacteroidota</taxon>
        <taxon>Saprospiria</taxon>
        <taxon>Saprospirales</taxon>
        <taxon>Lewinellaceae</taxon>
        <taxon>Neolewinella</taxon>
    </lineage>
</organism>